<dbReference type="PIRSF" id="PIRSF016933">
    <property type="entry name" value="PrsW"/>
    <property type="match status" value="1"/>
</dbReference>
<evidence type="ECO:0000256" key="8">
    <source>
        <dbReference type="ARBA" id="ARBA00022989"/>
    </source>
</evidence>
<dbReference type="EMBL" id="JALBUF010000012">
    <property type="protein sequence ID" value="MCI0184318.1"/>
    <property type="molecule type" value="Genomic_DNA"/>
</dbReference>
<dbReference type="Proteomes" id="UP001139263">
    <property type="component" value="Unassembled WGS sequence"/>
</dbReference>
<dbReference type="InterPro" id="IPR026898">
    <property type="entry name" value="PrsW"/>
</dbReference>
<evidence type="ECO:0000313" key="13">
    <source>
        <dbReference type="EMBL" id="MCI0184318.1"/>
    </source>
</evidence>
<comment type="subcellular location">
    <subcellularLocation>
        <location evidence="1">Cell membrane</location>
        <topology evidence="1">Multi-pass membrane protein</topology>
    </subcellularLocation>
</comment>
<dbReference type="AlphaFoldDB" id="A0A9X1VDU6"/>
<reference evidence="13" key="1">
    <citation type="submission" date="2022-03" db="EMBL/GenBank/DDBJ databases">
        <title>Draft Genome Sequence of Firmicute Strain S0AB, a Heterotrophic Iron/Sulfur-Oxidizing Extreme Acidophile.</title>
        <authorList>
            <person name="Vergara E."/>
            <person name="Pakostova E."/>
            <person name="Johnson D.B."/>
            <person name="Holmes D.S."/>
        </authorList>
    </citation>
    <scope>NUCLEOTIDE SEQUENCE</scope>
    <source>
        <strain evidence="13">S0AB</strain>
    </source>
</reference>
<proteinExistence type="inferred from homology"/>
<dbReference type="PANTHER" id="PTHR36844:SF1">
    <property type="entry name" value="PROTEASE PRSW"/>
    <property type="match status" value="1"/>
</dbReference>
<feature type="transmembrane region" description="Helical" evidence="12">
    <location>
        <begin position="106"/>
        <end position="125"/>
    </location>
</feature>
<feature type="transmembrane region" description="Helical" evidence="12">
    <location>
        <begin position="29"/>
        <end position="52"/>
    </location>
</feature>
<keyword evidence="4 11" id="KW-1003">Cell membrane</keyword>
<sequence>MLLLAAIIPALLFLAVIYRADRQREKPQFVFLLYFVGMLIVLPAAFAEKYLLDLYSQTSEPQTGFLATLITAFFIAGAVEESLKAIAFRRLVYPKSFFNEPYDGVVYAVAIGLGFATIENIMYVLSSGLATAFVRAFTAVPAHALFGIVMGTYFSRAKFEEAPIWPAFVVPALLHGLYDTFAMAESYFANILLILYLMWLVRFAYMRSYPLLQWKIPYRIS</sequence>
<dbReference type="InterPro" id="IPR023596">
    <property type="entry name" value="Peptidase_PrsW_arch/bac"/>
</dbReference>
<name>A0A9X1VDU6_9BACL</name>
<evidence type="ECO:0000256" key="12">
    <source>
        <dbReference type="SAM" id="Phobius"/>
    </source>
</evidence>
<evidence type="ECO:0000256" key="3">
    <source>
        <dbReference type="ARBA" id="ARBA00018997"/>
    </source>
</evidence>
<protein>
    <recommendedName>
        <fullName evidence="3 11">Protease PrsW</fullName>
        <ecNumber evidence="11">3.4.-.-</ecNumber>
    </recommendedName>
    <alternativeName>
        <fullName evidence="10 11">Protease responsible for activating sigma-W</fullName>
    </alternativeName>
</protein>
<dbReference type="PANTHER" id="PTHR36844">
    <property type="entry name" value="PROTEASE PRSW"/>
    <property type="match status" value="1"/>
</dbReference>
<dbReference type="Pfam" id="PF13367">
    <property type="entry name" value="PrsW-protease"/>
    <property type="match status" value="1"/>
</dbReference>
<evidence type="ECO:0000256" key="10">
    <source>
        <dbReference type="ARBA" id="ARBA00030345"/>
    </source>
</evidence>
<feature type="transmembrane region" description="Helical" evidence="12">
    <location>
        <begin position="187"/>
        <end position="205"/>
    </location>
</feature>
<evidence type="ECO:0000256" key="6">
    <source>
        <dbReference type="ARBA" id="ARBA00022692"/>
    </source>
</evidence>
<feature type="transmembrane region" description="Helical" evidence="12">
    <location>
        <begin position="132"/>
        <end position="154"/>
    </location>
</feature>
<keyword evidence="9 11" id="KW-0472">Membrane</keyword>
<dbReference type="GO" id="GO:0006508">
    <property type="term" value="P:proteolysis"/>
    <property type="evidence" value="ECO:0007669"/>
    <property type="project" value="UniProtKB-KW"/>
</dbReference>
<evidence type="ECO:0000256" key="2">
    <source>
        <dbReference type="ARBA" id="ARBA00009165"/>
    </source>
</evidence>
<keyword evidence="5 11" id="KW-0645">Protease</keyword>
<evidence type="ECO:0000256" key="5">
    <source>
        <dbReference type="ARBA" id="ARBA00022670"/>
    </source>
</evidence>
<dbReference type="GO" id="GO:0005886">
    <property type="term" value="C:plasma membrane"/>
    <property type="evidence" value="ECO:0007669"/>
    <property type="project" value="UniProtKB-SubCell"/>
</dbReference>
<evidence type="ECO:0000256" key="1">
    <source>
        <dbReference type="ARBA" id="ARBA00004651"/>
    </source>
</evidence>
<dbReference type="EC" id="3.4.-.-" evidence="11"/>
<comment type="similarity">
    <text evidence="2 11">Belongs to the protease PrsW family.</text>
</comment>
<evidence type="ECO:0000256" key="4">
    <source>
        <dbReference type="ARBA" id="ARBA00022475"/>
    </source>
</evidence>
<comment type="caution">
    <text evidence="13">The sequence shown here is derived from an EMBL/GenBank/DDBJ whole genome shotgun (WGS) entry which is preliminary data.</text>
</comment>
<keyword evidence="14" id="KW-1185">Reference proteome</keyword>
<evidence type="ECO:0000256" key="11">
    <source>
        <dbReference type="PIRNR" id="PIRNR016933"/>
    </source>
</evidence>
<gene>
    <name evidence="13" type="primary">prsW</name>
    <name evidence="13" type="ORF">MM817_02613</name>
</gene>
<keyword evidence="7 11" id="KW-0378">Hydrolase</keyword>
<comment type="function">
    <text evidence="11">Involved in the degradation of specific anti-sigma factors.</text>
</comment>
<evidence type="ECO:0000256" key="9">
    <source>
        <dbReference type="ARBA" id="ARBA00023136"/>
    </source>
</evidence>
<keyword evidence="6 12" id="KW-0812">Transmembrane</keyword>
<organism evidence="13 14">
    <name type="scientific">Sulfoacidibacillus ferrooxidans</name>
    <dbReference type="NCBI Taxonomy" id="2005001"/>
    <lineage>
        <taxon>Bacteria</taxon>
        <taxon>Bacillati</taxon>
        <taxon>Bacillota</taxon>
        <taxon>Bacilli</taxon>
        <taxon>Bacillales</taxon>
        <taxon>Alicyclobacillaceae</taxon>
        <taxon>Sulfoacidibacillus</taxon>
    </lineage>
</organism>
<evidence type="ECO:0000256" key="7">
    <source>
        <dbReference type="ARBA" id="ARBA00022801"/>
    </source>
</evidence>
<accession>A0A9X1VDU6</accession>
<dbReference type="GO" id="GO:0008233">
    <property type="term" value="F:peptidase activity"/>
    <property type="evidence" value="ECO:0007669"/>
    <property type="project" value="UniProtKB-KW"/>
</dbReference>
<evidence type="ECO:0000313" key="14">
    <source>
        <dbReference type="Proteomes" id="UP001139263"/>
    </source>
</evidence>
<keyword evidence="8 12" id="KW-1133">Transmembrane helix</keyword>
<dbReference type="RefSeq" id="WP_241715889.1">
    <property type="nucleotide sequence ID" value="NZ_JALBUF010000012.1"/>
</dbReference>